<keyword evidence="4" id="KW-0449">Lipoprotein</keyword>
<comment type="similarity">
    <text evidence="4 5">Belongs to the RlpA family.</text>
</comment>
<evidence type="ECO:0000256" key="6">
    <source>
        <dbReference type="SAM" id="MobiDB-lite"/>
    </source>
</evidence>
<feature type="region of interest" description="Disordered" evidence="6">
    <location>
        <begin position="281"/>
        <end position="300"/>
    </location>
</feature>
<dbReference type="Proteomes" id="UP001606302">
    <property type="component" value="Unassembled WGS sequence"/>
</dbReference>
<dbReference type="RefSeq" id="WP_394513693.1">
    <property type="nucleotide sequence ID" value="NZ_JBIGHX010000009.1"/>
</dbReference>
<dbReference type="InterPro" id="IPR036680">
    <property type="entry name" value="SPOR-like_sf"/>
</dbReference>
<keyword evidence="4" id="KW-0564">Palmitate</keyword>
<evidence type="ECO:0000256" key="2">
    <source>
        <dbReference type="ARBA" id="ARBA00023239"/>
    </source>
</evidence>
<dbReference type="Gene3D" id="3.30.70.1070">
    <property type="entry name" value="Sporulation related repeat"/>
    <property type="match status" value="1"/>
</dbReference>
<keyword evidence="4" id="KW-0472">Membrane</keyword>
<dbReference type="PANTHER" id="PTHR34183:SF1">
    <property type="entry name" value="ENDOLYTIC PEPTIDOGLYCAN TRANSGLYCOSYLASE RLPA"/>
    <property type="match status" value="1"/>
</dbReference>
<dbReference type="EMBL" id="JBIGHX010000009">
    <property type="protein sequence ID" value="MFG6464321.1"/>
    <property type="molecule type" value="Genomic_DNA"/>
</dbReference>
<feature type="domain" description="SPOR" evidence="8">
    <location>
        <begin position="220"/>
        <end position="299"/>
    </location>
</feature>
<keyword evidence="10" id="KW-1185">Reference proteome</keyword>
<dbReference type="PROSITE" id="PS51257">
    <property type="entry name" value="PROKAR_LIPOPROTEIN"/>
    <property type="match status" value="1"/>
</dbReference>
<dbReference type="Pfam" id="PF05036">
    <property type="entry name" value="SPOR"/>
    <property type="match status" value="1"/>
</dbReference>
<dbReference type="CDD" id="cd22268">
    <property type="entry name" value="DPBB_RlpA-like"/>
    <property type="match status" value="1"/>
</dbReference>
<dbReference type="HAMAP" id="MF_02071">
    <property type="entry name" value="RlpA"/>
    <property type="match status" value="1"/>
</dbReference>
<evidence type="ECO:0000256" key="1">
    <source>
        <dbReference type="ARBA" id="ARBA00022729"/>
    </source>
</evidence>
<evidence type="ECO:0000256" key="7">
    <source>
        <dbReference type="SAM" id="SignalP"/>
    </source>
</evidence>
<accession>A0ABW7GR88</accession>
<gene>
    <name evidence="4" type="primary">rlpA</name>
    <name evidence="9" type="ORF">ACG04Q_22320</name>
</gene>
<feature type="region of interest" description="Disordered" evidence="6">
    <location>
        <begin position="194"/>
        <end position="213"/>
    </location>
</feature>
<evidence type="ECO:0000313" key="10">
    <source>
        <dbReference type="Proteomes" id="UP001606302"/>
    </source>
</evidence>
<dbReference type="InterPro" id="IPR009009">
    <property type="entry name" value="RlpA-like_DPBB"/>
</dbReference>
<dbReference type="PROSITE" id="PS51724">
    <property type="entry name" value="SPOR"/>
    <property type="match status" value="1"/>
</dbReference>
<dbReference type="InterPro" id="IPR036908">
    <property type="entry name" value="RlpA-like_sf"/>
</dbReference>
<proteinExistence type="inferred from homology"/>
<comment type="caution">
    <text evidence="9">The sequence shown here is derived from an EMBL/GenBank/DDBJ whole genome shotgun (WGS) entry which is preliminary data.</text>
</comment>
<evidence type="ECO:0000313" key="9">
    <source>
        <dbReference type="EMBL" id="MFG6464321.1"/>
    </source>
</evidence>
<dbReference type="InterPro" id="IPR012997">
    <property type="entry name" value="RplA"/>
</dbReference>
<protein>
    <recommendedName>
        <fullName evidence="4">Endolytic peptidoglycan transglycosylase RlpA</fullName>
        <ecNumber evidence="4">4.2.2.-</ecNumber>
    </recommendedName>
</protein>
<feature type="compositionally biased region" description="Pro residues" evidence="6">
    <location>
        <begin position="196"/>
        <end position="209"/>
    </location>
</feature>
<dbReference type="SUPFAM" id="SSF110997">
    <property type="entry name" value="Sporulation related repeat"/>
    <property type="match status" value="1"/>
</dbReference>
<keyword evidence="3 4" id="KW-0961">Cell wall biogenesis/degradation</keyword>
<keyword evidence="4" id="KW-1003">Cell membrane</keyword>
<dbReference type="Pfam" id="PF03330">
    <property type="entry name" value="DPBB_1"/>
    <property type="match status" value="1"/>
</dbReference>
<feature type="chain" id="PRO_5045262612" description="Endolytic peptidoglycan transglycosylase RlpA" evidence="7">
    <location>
        <begin position="38"/>
        <end position="300"/>
    </location>
</feature>
<organism evidence="9 10">
    <name type="scientific">Pelomonas lactea</name>
    <dbReference type="NCBI Taxonomy" id="3299030"/>
    <lineage>
        <taxon>Bacteria</taxon>
        <taxon>Pseudomonadati</taxon>
        <taxon>Pseudomonadota</taxon>
        <taxon>Betaproteobacteria</taxon>
        <taxon>Burkholderiales</taxon>
        <taxon>Sphaerotilaceae</taxon>
        <taxon>Roseateles</taxon>
    </lineage>
</organism>
<keyword evidence="2 4" id="KW-0456">Lyase</keyword>
<reference evidence="9 10" key="1">
    <citation type="submission" date="2024-08" db="EMBL/GenBank/DDBJ databases">
        <authorList>
            <person name="Lu H."/>
        </authorList>
    </citation>
    <scope>NUCLEOTIDE SEQUENCE [LARGE SCALE GENOMIC DNA]</scope>
    <source>
        <strain evidence="9 10">DXS20W</strain>
    </source>
</reference>
<keyword evidence="1 7" id="KW-0732">Signal</keyword>
<evidence type="ECO:0000256" key="4">
    <source>
        <dbReference type="HAMAP-Rule" id="MF_02071"/>
    </source>
</evidence>
<dbReference type="InterPro" id="IPR007730">
    <property type="entry name" value="SPOR-like_dom"/>
</dbReference>
<dbReference type="NCBIfam" id="TIGR00413">
    <property type="entry name" value="rlpA"/>
    <property type="match status" value="1"/>
</dbReference>
<feature type="region of interest" description="Disordered" evidence="6">
    <location>
        <begin position="33"/>
        <end position="64"/>
    </location>
</feature>
<comment type="function">
    <text evidence="4">Lytic transglycosylase with a strong preference for naked glycan strands that lack stem peptides.</text>
</comment>
<evidence type="ECO:0000256" key="5">
    <source>
        <dbReference type="RuleBase" id="RU003495"/>
    </source>
</evidence>
<name>A0ABW7GR88_9BURK</name>
<evidence type="ECO:0000256" key="3">
    <source>
        <dbReference type="ARBA" id="ARBA00023316"/>
    </source>
</evidence>
<sequence length="300" mass="32309">MAWHRRGNEGAKHTGPALALLLLALLAGCATRTPAPADRDGPQPNPPAELAKVPDAVPRVEPIRVGGPNKPYEVLGERYLPLTGDDPYLDRGLASWYGRKFHGRPTASGEVYNMYAMTAAHPTLPIPSYARVRNPANGREVIVRVNDRGPFHKGRVIDLSYTAALKLDLLRGVAPVEVRRITYAEIRAGSWGKPASEPPPVFVPEPTPGAPQRDTTATLAAAGSGIWLQFGAFSRLDGAEALRQKVAEADLSLLPLLTIVREAGLHRLRAGPFPSVDEARASAARLRDEGGVESTLVEKR</sequence>
<dbReference type="PANTHER" id="PTHR34183">
    <property type="entry name" value="ENDOLYTIC PEPTIDOGLYCAN TRANSGLYCOSYLASE RLPA"/>
    <property type="match status" value="1"/>
</dbReference>
<dbReference type="SUPFAM" id="SSF50685">
    <property type="entry name" value="Barwin-like endoglucanases"/>
    <property type="match status" value="1"/>
</dbReference>
<dbReference type="Gene3D" id="2.40.40.10">
    <property type="entry name" value="RlpA-like domain"/>
    <property type="match status" value="1"/>
</dbReference>
<dbReference type="InterPro" id="IPR034718">
    <property type="entry name" value="RlpA"/>
</dbReference>
<comment type="subcellular location">
    <subcellularLocation>
        <location evidence="4">Cell membrane</location>
        <topology evidence="4">Lipid-anchor</topology>
    </subcellularLocation>
</comment>
<evidence type="ECO:0000259" key="8">
    <source>
        <dbReference type="PROSITE" id="PS51724"/>
    </source>
</evidence>
<feature type="signal peptide" evidence="7">
    <location>
        <begin position="1"/>
        <end position="37"/>
    </location>
</feature>
<dbReference type="EC" id="4.2.2.-" evidence="4"/>